<dbReference type="Gene3D" id="3.15.10.30">
    <property type="entry name" value="Haemolymph juvenile hormone binding protein"/>
    <property type="match status" value="1"/>
</dbReference>
<feature type="signal peptide" evidence="4">
    <location>
        <begin position="1"/>
        <end position="30"/>
    </location>
</feature>
<dbReference type="PANTHER" id="PTHR11008:SF32">
    <property type="entry name" value="CIRCADIAN CLOCK-CONTROLLED PROTEIN DAYWAKE-RELATED"/>
    <property type="match status" value="1"/>
</dbReference>
<dbReference type="PANTHER" id="PTHR11008">
    <property type="entry name" value="PROTEIN TAKEOUT-LIKE PROTEIN"/>
    <property type="match status" value="1"/>
</dbReference>
<evidence type="ECO:0000256" key="1">
    <source>
        <dbReference type="ARBA" id="ARBA00022729"/>
    </source>
</evidence>
<dbReference type="InterPro" id="IPR038606">
    <property type="entry name" value="To_sf"/>
</dbReference>
<dbReference type="SMART" id="SM00700">
    <property type="entry name" value="JHBP"/>
    <property type="match status" value="1"/>
</dbReference>
<comment type="similarity">
    <text evidence="3">Belongs to the TO family.</text>
</comment>
<evidence type="ECO:0000256" key="3">
    <source>
        <dbReference type="ARBA" id="ARBA00060902"/>
    </source>
</evidence>
<dbReference type="PROSITE" id="PS51257">
    <property type="entry name" value="PROKAR_LIPOPROTEIN"/>
    <property type="match status" value="1"/>
</dbReference>
<dbReference type="EMBL" id="GAKP01006742">
    <property type="protein sequence ID" value="JAC52210.1"/>
    <property type="molecule type" value="Transcribed_RNA"/>
</dbReference>
<dbReference type="GO" id="GO:0007623">
    <property type="term" value="P:circadian rhythm"/>
    <property type="evidence" value="ECO:0007669"/>
    <property type="project" value="UniProtKB-ARBA"/>
</dbReference>
<dbReference type="InterPro" id="IPR010562">
    <property type="entry name" value="Haemolymph_juvenile_hormone-bd"/>
</dbReference>
<proteinExistence type="inferred from homology"/>
<evidence type="ECO:0000256" key="2">
    <source>
        <dbReference type="ARBA" id="ARBA00023108"/>
    </source>
</evidence>
<name>A0A034WDM8_BACDO</name>
<reference evidence="5" key="1">
    <citation type="journal article" date="2014" name="BMC Genomics">
        <title>Characterizing the developmental transcriptome of the oriental fruit fly, Bactrocera dorsalis (Diptera: Tephritidae) through comparative genomic analysis with Drosophila melanogaster utilizing modENCODE datasets.</title>
        <authorList>
            <person name="Geib S.M."/>
            <person name="Calla B."/>
            <person name="Hall B."/>
            <person name="Hou S."/>
            <person name="Manoukis N.C."/>
        </authorList>
    </citation>
    <scope>NUCLEOTIDE SEQUENCE</scope>
    <source>
        <strain evidence="5">Punador</strain>
    </source>
</reference>
<evidence type="ECO:0000313" key="5">
    <source>
        <dbReference type="EMBL" id="JAC52210.1"/>
    </source>
</evidence>
<keyword evidence="1 4" id="KW-0732">Signal</keyword>
<gene>
    <name evidence="5" type="primary">CCCP</name>
</gene>
<dbReference type="OrthoDB" id="8186595at2759"/>
<feature type="chain" id="PRO_5001557601" evidence="4">
    <location>
        <begin position="31"/>
        <end position="261"/>
    </location>
</feature>
<sequence length="261" mass="29705">MILKTIFGSSHKLVFLAFVASLFIQSCVLAVEFPEPVTKCHFADEKCMIEQGHKLMKKAATGVPERDIPALEPLKLDKIEMLGDKNNALKVDLVMSDVEFHNYTKARITAIKGFSKDLSKPMKIVSQNFNPRITIKSKYKISGNILVLPIRGEGELTMVLDNVKTRFTNTLKAEERDGKHYLYVDNLKVETQVDNVHTDMTNLFNGDKTLSDSILQVMNENWRLLSDDLTPVINEALANKIKELLSKFFKDIPYEDYFLTD</sequence>
<evidence type="ECO:0000256" key="4">
    <source>
        <dbReference type="SAM" id="SignalP"/>
    </source>
</evidence>
<dbReference type="GO" id="GO:0005615">
    <property type="term" value="C:extracellular space"/>
    <property type="evidence" value="ECO:0007669"/>
    <property type="project" value="TreeGrafter"/>
</dbReference>
<dbReference type="FunFam" id="3.15.10.30:FF:000001">
    <property type="entry name" value="Takeout-like protein 1"/>
    <property type="match status" value="1"/>
</dbReference>
<dbReference type="Pfam" id="PF06585">
    <property type="entry name" value="JHBP"/>
    <property type="match status" value="1"/>
</dbReference>
<organism evidence="5">
    <name type="scientific">Bactrocera dorsalis</name>
    <name type="common">Oriental fruit fly</name>
    <name type="synonym">Dacus dorsalis</name>
    <dbReference type="NCBI Taxonomy" id="27457"/>
    <lineage>
        <taxon>Eukaryota</taxon>
        <taxon>Metazoa</taxon>
        <taxon>Ecdysozoa</taxon>
        <taxon>Arthropoda</taxon>
        <taxon>Hexapoda</taxon>
        <taxon>Insecta</taxon>
        <taxon>Pterygota</taxon>
        <taxon>Neoptera</taxon>
        <taxon>Endopterygota</taxon>
        <taxon>Diptera</taxon>
        <taxon>Brachycera</taxon>
        <taxon>Muscomorpha</taxon>
        <taxon>Tephritoidea</taxon>
        <taxon>Tephritidae</taxon>
        <taxon>Bactrocera</taxon>
        <taxon>Bactrocera</taxon>
    </lineage>
</organism>
<protein>
    <submittedName>
        <fullName evidence="5">Circadian clock-controlled protein</fullName>
    </submittedName>
</protein>
<dbReference type="AlphaFoldDB" id="A0A034WDM8"/>
<accession>A0A034WDM8</accession>
<keyword evidence="2" id="KW-0090">Biological rhythms</keyword>